<dbReference type="AlphaFoldDB" id="A0A3B1BTA9"/>
<evidence type="ECO:0000256" key="1">
    <source>
        <dbReference type="SAM" id="Phobius"/>
    </source>
</evidence>
<evidence type="ECO:0000313" key="2">
    <source>
        <dbReference type="EMBL" id="VAX07897.1"/>
    </source>
</evidence>
<evidence type="ECO:0008006" key="3">
    <source>
        <dbReference type="Google" id="ProtNLM"/>
    </source>
</evidence>
<dbReference type="Gene3D" id="3.40.390.10">
    <property type="entry name" value="Collagenase (Catalytic Domain)"/>
    <property type="match status" value="1"/>
</dbReference>
<reference evidence="2" key="1">
    <citation type="submission" date="2018-06" db="EMBL/GenBank/DDBJ databases">
        <authorList>
            <person name="Zhirakovskaya E."/>
        </authorList>
    </citation>
    <scope>NUCLEOTIDE SEQUENCE</scope>
</reference>
<accession>A0A3B1BTA9</accession>
<dbReference type="EMBL" id="UOFY01000021">
    <property type="protein sequence ID" value="VAX07897.1"/>
    <property type="molecule type" value="Genomic_DNA"/>
</dbReference>
<proteinExistence type="predicted"/>
<dbReference type="InterPro" id="IPR024079">
    <property type="entry name" value="MetalloPept_cat_dom_sf"/>
</dbReference>
<name>A0A3B1BTA9_9ZZZZ</name>
<organism evidence="2">
    <name type="scientific">hydrothermal vent metagenome</name>
    <dbReference type="NCBI Taxonomy" id="652676"/>
    <lineage>
        <taxon>unclassified sequences</taxon>
        <taxon>metagenomes</taxon>
        <taxon>ecological metagenomes</taxon>
    </lineage>
</organism>
<keyword evidence="1" id="KW-1133">Transmembrane helix</keyword>
<dbReference type="GO" id="GO:0008237">
    <property type="term" value="F:metallopeptidase activity"/>
    <property type="evidence" value="ECO:0007669"/>
    <property type="project" value="InterPro"/>
</dbReference>
<dbReference type="SUPFAM" id="SSF55486">
    <property type="entry name" value="Metalloproteases ('zincins'), catalytic domain"/>
    <property type="match status" value="1"/>
</dbReference>
<keyword evidence="1" id="KW-0472">Membrane</keyword>
<gene>
    <name evidence="2" type="ORF">MNBD_GAMMA25-1142</name>
</gene>
<keyword evidence="1" id="KW-0812">Transmembrane</keyword>
<protein>
    <recommendedName>
        <fullName evidence="3">Peptidase M10 metallopeptidase domain-containing protein</fullName>
    </recommendedName>
</protein>
<sequence>MKKYGLLLTGVMGLISHQAAAISIVFDYSYDSSGFFADTQRVSLLNAAGNALGSRLQDTLGAITPGGVNTFDASFINPGTGSTATINNYNVLDNTLVIYVGGRDLGSTLGIGGSGGFSAGGTQSFIDSLNRGQTGVDLAPPTDFGPWGGSISFNSTANWYFDTDLSTDADIVGNDFYSVALHELGHVLGLGTAGSWDTWVNSTDATFTGNLSTLAFGSAVPLYSDLSHWNTGTMSTVDGVAQEAAMDPNLTTGTRKLFTELDYTGLGDVGWEVSAVPVPAAVWLFGSGLLGLLHFGRRNRKS</sequence>
<feature type="transmembrane region" description="Helical" evidence="1">
    <location>
        <begin position="276"/>
        <end position="296"/>
    </location>
</feature>